<dbReference type="Proteomes" id="UP000001449">
    <property type="component" value="Chromosome 14"/>
</dbReference>
<feature type="region of interest" description="Disordered" evidence="1">
    <location>
        <begin position="857"/>
        <end position="877"/>
    </location>
</feature>
<dbReference type="RefSeq" id="XP_002293699.1">
    <property type="nucleotide sequence ID" value="XM_002293663.1"/>
</dbReference>
<feature type="region of interest" description="Disordered" evidence="1">
    <location>
        <begin position="335"/>
        <end position="381"/>
    </location>
</feature>
<feature type="compositionally biased region" description="Acidic residues" evidence="1">
    <location>
        <begin position="1237"/>
        <end position="1253"/>
    </location>
</feature>
<feature type="compositionally biased region" description="Basic and acidic residues" evidence="1">
    <location>
        <begin position="1357"/>
        <end position="1367"/>
    </location>
</feature>
<proteinExistence type="predicted"/>
<feature type="domain" description="MBD" evidence="2">
    <location>
        <begin position="975"/>
        <end position="1053"/>
    </location>
</feature>
<dbReference type="InterPro" id="IPR016177">
    <property type="entry name" value="DNA-bd_dom_sf"/>
</dbReference>
<dbReference type="PANTHER" id="PTHR46563:SF4">
    <property type="entry name" value="ASPARTYL_ASPARAGINYL BETA-HYDROXYLASE ISOFORM X1"/>
    <property type="match status" value="1"/>
</dbReference>
<dbReference type="Gene3D" id="3.30.890.10">
    <property type="entry name" value="Methyl-cpg-binding Protein 2, Chain A"/>
    <property type="match status" value="1"/>
</dbReference>
<feature type="compositionally biased region" description="Basic and acidic residues" evidence="1">
    <location>
        <begin position="1927"/>
        <end position="1955"/>
    </location>
</feature>
<gene>
    <name evidence="3" type="ORF">THAPSDRAFT_24786</name>
</gene>
<feature type="compositionally biased region" description="Acidic residues" evidence="1">
    <location>
        <begin position="121"/>
        <end position="130"/>
    </location>
</feature>
<evidence type="ECO:0000256" key="1">
    <source>
        <dbReference type="SAM" id="MobiDB-lite"/>
    </source>
</evidence>
<dbReference type="PaxDb" id="35128-Thaps24786"/>
<feature type="compositionally biased region" description="Polar residues" evidence="1">
    <location>
        <begin position="21"/>
        <end position="41"/>
    </location>
</feature>
<feature type="region of interest" description="Disordered" evidence="1">
    <location>
        <begin position="480"/>
        <end position="515"/>
    </location>
</feature>
<feature type="compositionally biased region" description="Low complexity" evidence="1">
    <location>
        <begin position="9"/>
        <end position="20"/>
    </location>
</feature>
<reference evidence="3 4" key="2">
    <citation type="journal article" date="2008" name="Nature">
        <title>The Phaeodactylum genome reveals the evolutionary history of diatom genomes.</title>
        <authorList>
            <person name="Bowler C."/>
            <person name="Allen A.E."/>
            <person name="Badger J.H."/>
            <person name="Grimwood J."/>
            <person name="Jabbari K."/>
            <person name="Kuo A."/>
            <person name="Maheswari U."/>
            <person name="Martens C."/>
            <person name="Maumus F."/>
            <person name="Otillar R.P."/>
            <person name="Rayko E."/>
            <person name="Salamov A."/>
            <person name="Vandepoele K."/>
            <person name="Beszteri B."/>
            <person name="Gruber A."/>
            <person name="Heijde M."/>
            <person name="Katinka M."/>
            <person name="Mock T."/>
            <person name="Valentin K."/>
            <person name="Verret F."/>
            <person name="Berges J.A."/>
            <person name="Brownlee C."/>
            <person name="Cadoret J.P."/>
            <person name="Chiovitti A."/>
            <person name="Choi C.J."/>
            <person name="Coesel S."/>
            <person name="De Martino A."/>
            <person name="Detter J.C."/>
            <person name="Durkin C."/>
            <person name="Falciatore A."/>
            <person name="Fournet J."/>
            <person name="Haruta M."/>
            <person name="Huysman M.J."/>
            <person name="Jenkins B.D."/>
            <person name="Jiroutova K."/>
            <person name="Jorgensen R.E."/>
            <person name="Joubert Y."/>
            <person name="Kaplan A."/>
            <person name="Kroger N."/>
            <person name="Kroth P.G."/>
            <person name="La Roche J."/>
            <person name="Lindquist E."/>
            <person name="Lommer M."/>
            <person name="Martin-Jezequel V."/>
            <person name="Lopez P.J."/>
            <person name="Lucas S."/>
            <person name="Mangogna M."/>
            <person name="McGinnis K."/>
            <person name="Medlin L.K."/>
            <person name="Montsant A."/>
            <person name="Oudot-Le Secq M.P."/>
            <person name="Napoli C."/>
            <person name="Obornik M."/>
            <person name="Parker M.S."/>
            <person name="Petit J.L."/>
            <person name="Porcel B.M."/>
            <person name="Poulsen N."/>
            <person name="Robison M."/>
            <person name="Rychlewski L."/>
            <person name="Rynearson T.A."/>
            <person name="Schmutz J."/>
            <person name="Shapiro H."/>
            <person name="Siaut M."/>
            <person name="Stanley M."/>
            <person name="Sussman M.R."/>
            <person name="Taylor A.R."/>
            <person name="Vardi A."/>
            <person name="von Dassow P."/>
            <person name="Vyverman W."/>
            <person name="Willis A."/>
            <person name="Wyrwicz L.S."/>
            <person name="Rokhsar D.S."/>
            <person name="Weissenbach J."/>
            <person name="Armbrust E.V."/>
            <person name="Green B.R."/>
            <person name="Van de Peer Y."/>
            <person name="Grigoriev I.V."/>
        </authorList>
    </citation>
    <scope>NUCLEOTIDE SEQUENCE [LARGE SCALE GENOMIC DNA]</scope>
    <source>
        <strain evidence="3 4">CCMP1335</strain>
    </source>
</reference>
<evidence type="ECO:0000259" key="2">
    <source>
        <dbReference type="PROSITE" id="PS50982"/>
    </source>
</evidence>
<dbReference type="eggNOG" id="ENOG502QX0I">
    <property type="taxonomic scope" value="Eukaryota"/>
</dbReference>
<dbReference type="KEGG" id="tps:THAPSDRAFT_24786"/>
<name>B8CC49_THAPS</name>
<feature type="compositionally biased region" description="Acidic residues" evidence="1">
    <location>
        <begin position="779"/>
        <end position="803"/>
    </location>
</feature>
<dbReference type="EMBL" id="CM000649">
    <property type="protein sequence ID" value="EED88708.1"/>
    <property type="molecule type" value="Genomic_DNA"/>
</dbReference>
<feature type="compositionally biased region" description="Acidic residues" evidence="1">
    <location>
        <begin position="197"/>
        <end position="206"/>
    </location>
</feature>
<reference evidence="3 4" key="1">
    <citation type="journal article" date="2004" name="Science">
        <title>The genome of the diatom Thalassiosira pseudonana: ecology, evolution, and metabolism.</title>
        <authorList>
            <person name="Armbrust E.V."/>
            <person name="Berges J.A."/>
            <person name="Bowler C."/>
            <person name="Green B.R."/>
            <person name="Martinez D."/>
            <person name="Putnam N.H."/>
            <person name="Zhou S."/>
            <person name="Allen A.E."/>
            <person name="Apt K.E."/>
            <person name="Bechner M."/>
            <person name="Brzezinski M.A."/>
            <person name="Chaal B.K."/>
            <person name="Chiovitti A."/>
            <person name="Davis A.K."/>
            <person name="Demarest M.S."/>
            <person name="Detter J.C."/>
            <person name="Glavina T."/>
            <person name="Goodstein D."/>
            <person name="Hadi M.Z."/>
            <person name="Hellsten U."/>
            <person name="Hildebrand M."/>
            <person name="Jenkins B.D."/>
            <person name="Jurka J."/>
            <person name="Kapitonov V.V."/>
            <person name="Kroger N."/>
            <person name="Lau W.W."/>
            <person name="Lane T.W."/>
            <person name="Larimer F.W."/>
            <person name="Lippmeier J.C."/>
            <person name="Lucas S."/>
            <person name="Medina M."/>
            <person name="Montsant A."/>
            <person name="Obornik M."/>
            <person name="Parker M.S."/>
            <person name="Palenik B."/>
            <person name="Pazour G.J."/>
            <person name="Richardson P.M."/>
            <person name="Rynearson T.A."/>
            <person name="Saito M.A."/>
            <person name="Schwartz D.C."/>
            <person name="Thamatrakoln K."/>
            <person name="Valentin K."/>
            <person name="Vardi A."/>
            <person name="Wilkerson F.P."/>
            <person name="Rokhsar D.S."/>
        </authorList>
    </citation>
    <scope>NUCLEOTIDE SEQUENCE [LARGE SCALE GENOMIC DNA]</scope>
    <source>
        <strain evidence="3 4">CCMP1335</strain>
    </source>
</reference>
<dbReference type="InterPro" id="IPR001739">
    <property type="entry name" value="Methyl_CpG_DNA-bd"/>
</dbReference>
<feature type="compositionally biased region" description="Low complexity" evidence="1">
    <location>
        <begin position="167"/>
        <end position="192"/>
    </location>
</feature>
<feature type="compositionally biased region" description="Polar residues" evidence="1">
    <location>
        <begin position="1338"/>
        <end position="1356"/>
    </location>
</feature>
<dbReference type="HOGENOM" id="CLU_234046_0_0_1"/>
<protein>
    <recommendedName>
        <fullName evidence="2">MBD domain-containing protein</fullName>
    </recommendedName>
</protein>
<evidence type="ECO:0000313" key="3">
    <source>
        <dbReference type="EMBL" id="EED88708.1"/>
    </source>
</evidence>
<feature type="compositionally biased region" description="Basic and acidic residues" evidence="1">
    <location>
        <begin position="1627"/>
        <end position="1636"/>
    </location>
</feature>
<keyword evidence="4" id="KW-1185">Reference proteome</keyword>
<organism evidence="3 4">
    <name type="scientific">Thalassiosira pseudonana</name>
    <name type="common">Marine diatom</name>
    <name type="synonym">Cyclotella nana</name>
    <dbReference type="NCBI Taxonomy" id="35128"/>
    <lineage>
        <taxon>Eukaryota</taxon>
        <taxon>Sar</taxon>
        <taxon>Stramenopiles</taxon>
        <taxon>Ochrophyta</taxon>
        <taxon>Bacillariophyta</taxon>
        <taxon>Coscinodiscophyceae</taxon>
        <taxon>Thalassiosirophycidae</taxon>
        <taxon>Thalassiosirales</taxon>
        <taxon>Thalassiosiraceae</taxon>
        <taxon>Thalassiosira</taxon>
    </lineage>
</organism>
<dbReference type="GO" id="GO:0003677">
    <property type="term" value="F:DNA binding"/>
    <property type="evidence" value="ECO:0007669"/>
    <property type="project" value="InterPro"/>
</dbReference>
<feature type="region of interest" description="Disordered" evidence="1">
    <location>
        <begin position="1458"/>
        <end position="1478"/>
    </location>
</feature>
<feature type="region of interest" description="Disordered" evidence="1">
    <location>
        <begin position="1309"/>
        <end position="1396"/>
    </location>
</feature>
<feature type="compositionally biased region" description="Basic residues" evidence="1">
    <location>
        <begin position="1203"/>
        <end position="1216"/>
    </location>
</feature>
<feature type="compositionally biased region" description="Polar residues" evidence="1">
    <location>
        <begin position="154"/>
        <end position="166"/>
    </location>
</feature>
<dbReference type="Pfam" id="PF01429">
    <property type="entry name" value="MBD"/>
    <property type="match status" value="1"/>
</dbReference>
<feature type="compositionally biased region" description="Low complexity" evidence="1">
    <location>
        <begin position="207"/>
        <end position="221"/>
    </location>
</feature>
<feature type="region of interest" description="Disordered" evidence="1">
    <location>
        <begin position="1627"/>
        <end position="1674"/>
    </location>
</feature>
<feature type="region of interest" description="Disordered" evidence="1">
    <location>
        <begin position="779"/>
        <end position="804"/>
    </location>
</feature>
<dbReference type="SUPFAM" id="SSF54171">
    <property type="entry name" value="DNA-binding domain"/>
    <property type="match status" value="1"/>
</dbReference>
<feature type="region of interest" description="Disordered" evidence="1">
    <location>
        <begin position="1919"/>
        <end position="1955"/>
    </location>
</feature>
<feature type="compositionally biased region" description="Low complexity" evidence="1">
    <location>
        <begin position="336"/>
        <end position="354"/>
    </location>
</feature>
<dbReference type="OMA" id="DHERENA"/>
<feature type="region of interest" description="Disordered" evidence="1">
    <location>
        <begin position="1"/>
        <end position="60"/>
    </location>
</feature>
<dbReference type="InParanoid" id="B8CC49"/>
<dbReference type="GeneID" id="7451190"/>
<sequence>MGNDVSATDNVDGNNAVDNVSQQLEPNSAVNNGTSFNNKNGANGAPGSHSPNNGNNNTVEPYITLSMKDSTYQTHLYSHYRLLGKKRDRQREVEVARELLAVFLGLLKDRNERGRGQNDGLSDEGEEDDTVGGKLYKLNKGGKRVMLTEQEAYDTTTTAGTASSVNSGDSSSKEGGAAASRRGRRSTTSSVSYGEVNDNESDEDENNNNNSSSSESNNNNTVDDDDDEEEEEDDDNNNLDDSKDVYLSMSNEKYKQVLFRHFKIMSQRDRTKVKGKNAMAQDILDMFEKRLKNSGGGFYKLDQIRNEYFEVEGEEVLRKIKSDLSKRTRYLKQFQSSPSKASKASATSLSPSRKTVADRVAARTTAAVSPPPKHNRGPLASNLSNGNEIVLSLMDNYYRKVMWEHFNMLGEGRDHERENAAGEDILKIFKQRKGAVFIRLMHGGRVVADDEAALSIIIAILFDLLEIIADIRRRVHTTGTWKGNTWDNEDGPAVSKYSAPKQPLSPSSRPSPRKRTAVTILTVKPPSPKPQIEKKTAASAKVETSIEFAPLEHRPPPLKALTITSKTEVETVDQLVQMLQLATHKLNDLHGTVRRHCKVLKLYNIAGLESDPEDVNPKAPSLAQLAKHMKVNVSELQKWYSMYRLAESSEFDFRKHADDLLSRHREAFFGAKSVVTVRQLCRVIQQATAMLNELHGTNAKKRKLQLSDLFGTTKKMRVTSVTQTQLAEAMASSQKSLKKWHRMYQRGVRRNFDFEGLGDDKISHHADIFKRDDSFVEVEEEDMEEGEMEEEDEEEVDESDASSDDVVIGISERGEVALENFFDGVLLNATHGFDVETDAMVIDNIGGDSSLRHVDTHAHEADGDDSSLAGRNLDDPTPGQIEITDGSRVFVKREGDESLYRATVQHILHDGDALSIKIHYDGKKSHILDDISLGMIVGCIDDGDDVQDTSSGTHDATAIKLPLRRSYPAILPAGELEHEEPCPELGPGWLVRVVARRGQQASAVGQKNPCTDRYFITPAGKSIRSIPELERYYTENPGDFICSNKAASSVGVVPVNLTAKTEGGGVQNKMQTSSSIASGRALLQCQLSGHAHGDTPGQEHTSVQEGSGLPFNLYTDNFSPLMGHEAENIEDTHSDHEFLSELMDEKGFLFGEDVTPSEQVRGNAADLQTQSNDVDIDIEPISVGNGHEATATTPLLTSEEKKKKMSPRMKQNKKSLKNGMVPVFAMNGDSPRAPDVSIEDSCTDEDEGSDDEVSFINDGTSKPSAARQAQGDDASDDKTEAVTSLQNVNASDSVDKNIVAFTADAPPTQKIIDNQAESNVAPRHASTLSQKDEVKPNKASSVITISPISFLQSRNGKNGDKTRDSSIHDPNTPRSDKAAASSAAPSTPRQSHHEMKPLDVQSNSLNVESLSAASTNRPSSNDAPLKSLTNSPNEVVAIDLAPSNSAFAAVSKVIQPKFPPPVFPVKDEGSSNSHAGKEDDESVQLFAFNYDAKESTGFGRPKRKLKSIVRFEPLSSDSRECYYEAGVGVVSLRERNVSITEQAKDTYYASGVNQRVKNQRELTSTKVRTEGILCNCYACDRQHFSVQGIYAHYGRSHSAAGKLDWTKVTFSCPFCKSSPSFKSLKEADAHVDDRHPGSSLLKPNTDKSPRKRTHDKLSADESPFQLGVRNDESSQSVARSLRSVDYDDNKRVLRTRSPVSYAGHSKVANAIDEANPSWTKLDFRRLLPDSRKDYPRELSNVLDLVSEQCDKQENITNAALEQRLKLCKNEADMEAKAWDEDRLAYQRGIRERTRLADAERIEKEKFNENSRLMLMQYEYENRNKRRTQEDIEVEKLCSKPIIFGRGKERHLSHKKEACKNEQCQLCKKDSMYLQSVLLDDEMSQFDTSAPPSETPALATSKVLNPSFQEIDEHYLMETEQESAAKSSGDHLDGSKRVNQSRRDAATAKRLRTEEEKLYKMKKMKHSLEFIRRYNDGLLKNAWGEPQRKRRPTK</sequence>
<feature type="region of interest" description="Disordered" evidence="1">
    <location>
        <begin position="154"/>
        <end position="245"/>
    </location>
</feature>
<accession>B8CC49</accession>
<feature type="compositionally biased region" description="Low complexity" evidence="1">
    <location>
        <begin position="43"/>
        <end position="57"/>
    </location>
</feature>
<evidence type="ECO:0000313" key="4">
    <source>
        <dbReference type="Proteomes" id="UP000001449"/>
    </source>
</evidence>
<feature type="compositionally biased region" description="Acidic residues" evidence="1">
    <location>
        <begin position="222"/>
        <end position="238"/>
    </location>
</feature>
<feature type="region of interest" description="Disordered" evidence="1">
    <location>
        <begin position="111"/>
        <end position="136"/>
    </location>
</feature>
<feature type="region of interest" description="Disordered" evidence="1">
    <location>
        <begin position="1184"/>
        <end position="1278"/>
    </location>
</feature>
<dbReference type="PANTHER" id="PTHR46563">
    <property type="entry name" value="RING-TYPE DOMAIN-CONTAINING PROTEIN"/>
    <property type="match status" value="1"/>
</dbReference>
<feature type="region of interest" description="Disordered" evidence="1">
    <location>
        <begin position="1409"/>
        <end position="1428"/>
    </location>
</feature>
<dbReference type="PROSITE" id="PS50982">
    <property type="entry name" value="MBD"/>
    <property type="match status" value="1"/>
</dbReference>